<organism evidence="1">
    <name type="scientific">Timema californicum</name>
    <name type="common">California timema</name>
    <name type="synonym">Walking stick</name>
    <dbReference type="NCBI Taxonomy" id="61474"/>
    <lineage>
        <taxon>Eukaryota</taxon>
        <taxon>Metazoa</taxon>
        <taxon>Ecdysozoa</taxon>
        <taxon>Arthropoda</taxon>
        <taxon>Hexapoda</taxon>
        <taxon>Insecta</taxon>
        <taxon>Pterygota</taxon>
        <taxon>Neoptera</taxon>
        <taxon>Polyneoptera</taxon>
        <taxon>Phasmatodea</taxon>
        <taxon>Timematodea</taxon>
        <taxon>Timematoidea</taxon>
        <taxon>Timematidae</taxon>
        <taxon>Timema</taxon>
    </lineage>
</organism>
<reference evidence="1" key="1">
    <citation type="submission" date="2020-11" db="EMBL/GenBank/DDBJ databases">
        <authorList>
            <person name="Tran Van P."/>
        </authorList>
    </citation>
    <scope>NUCLEOTIDE SEQUENCE</scope>
</reference>
<sequence>MTEPSMPVDFVGMDPNVLEEWKTIKEKPPPVPPTEIRTLISPSSAVELNTTSALANYATEAVCPPPKTSLLWVMWAGNELYPPLSGEMTENHLDKPPTVYPIRIQVQPDLSVIGRLVCGESGVLDHAATEAAITMAPRFSDFIEVTPHCRHETNFKLNYKLCHVTTAGTKPPGVPQGFLVGLVSMLTGIDRSTLFGDLKGLSLHGTYDTPTSVAAWSRAQLSQRTRLLMTGRSRFESRSGVLRFSYHYNRVGYSSKGPRFDSQWGQLSLVRANEELLE</sequence>
<gene>
    <name evidence="1" type="ORF">TCMB3V08_LOCUS7631</name>
</gene>
<dbReference type="EMBL" id="OE182856">
    <property type="protein sequence ID" value="CAD7575031.1"/>
    <property type="molecule type" value="Genomic_DNA"/>
</dbReference>
<accession>A0A7R9J9M6</accession>
<evidence type="ECO:0000313" key="1">
    <source>
        <dbReference type="EMBL" id="CAD7575031.1"/>
    </source>
</evidence>
<name>A0A7R9J9M6_TIMCA</name>
<proteinExistence type="predicted"/>
<protein>
    <submittedName>
        <fullName evidence="1">(California timema) hypothetical protein</fullName>
    </submittedName>
</protein>
<dbReference type="AlphaFoldDB" id="A0A7R9J9M6"/>